<dbReference type="AlphaFoldDB" id="A0A2S6INS9"/>
<name>A0A2S6INS9_9FLAO</name>
<dbReference type="EMBL" id="PTJE01000002">
    <property type="protein sequence ID" value="PPK95879.1"/>
    <property type="molecule type" value="Genomic_DNA"/>
</dbReference>
<dbReference type="SUPFAM" id="SSF159941">
    <property type="entry name" value="MM3350-like"/>
    <property type="match status" value="1"/>
</dbReference>
<evidence type="ECO:0000259" key="2">
    <source>
        <dbReference type="Pfam" id="PF07929"/>
    </source>
</evidence>
<dbReference type="InterPro" id="IPR024047">
    <property type="entry name" value="MM3350-like_sf"/>
</dbReference>
<feature type="compositionally biased region" description="Basic and acidic residues" evidence="1">
    <location>
        <begin position="134"/>
        <end position="157"/>
    </location>
</feature>
<feature type="compositionally biased region" description="Basic and acidic residues" evidence="1">
    <location>
        <begin position="166"/>
        <end position="176"/>
    </location>
</feature>
<gene>
    <name evidence="3" type="ORF">LY01_01472</name>
</gene>
<sequence length="176" mass="20337">MIYRLRVLLDANDDCFRDIEIDANSTLEEFHNVIVQSFQLEGDEMASFYASDEEWNQGEEYCLFDMSGGMAPVKKMADTLLENAMSKTKTRMIYIYDFLSLWTFSVELADIVSNVSGTAYPQVIFSVGELPDNAPDKEFEADPRFHEDGEEEYRGDIDDGDDEFYDEHSFDENDLY</sequence>
<dbReference type="RefSeq" id="WP_104515162.1">
    <property type="nucleotide sequence ID" value="NZ_MQVW01000002.1"/>
</dbReference>
<evidence type="ECO:0000256" key="1">
    <source>
        <dbReference type="SAM" id="MobiDB-lite"/>
    </source>
</evidence>
<accession>A0A2S6INS9</accession>
<dbReference type="OrthoDB" id="666725at2"/>
<protein>
    <submittedName>
        <fullName evidence="3">PRiA4b ORF-3-like protein</fullName>
    </submittedName>
</protein>
<evidence type="ECO:0000313" key="4">
    <source>
        <dbReference type="Proteomes" id="UP000239002"/>
    </source>
</evidence>
<comment type="caution">
    <text evidence="3">The sequence shown here is derived from an EMBL/GenBank/DDBJ whole genome shotgun (WGS) entry which is preliminary data.</text>
</comment>
<keyword evidence="4" id="KW-1185">Reference proteome</keyword>
<dbReference type="InterPro" id="IPR012912">
    <property type="entry name" value="Plasmid_pRiA4b_Orf3-like"/>
</dbReference>
<organism evidence="3 4">
    <name type="scientific">Nonlabens xylanidelens</name>
    <dbReference type="NCBI Taxonomy" id="191564"/>
    <lineage>
        <taxon>Bacteria</taxon>
        <taxon>Pseudomonadati</taxon>
        <taxon>Bacteroidota</taxon>
        <taxon>Flavobacteriia</taxon>
        <taxon>Flavobacteriales</taxon>
        <taxon>Flavobacteriaceae</taxon>
        <taxon>Nonlabens</taxon>
    </lineage>
</organism>
<proteinExistence type="predicted"/>
<dbReference type="Gene3D" id="3.10.290.30">
    <property type="entry name" value="MM3350-like"/>
    <property type="match status" value="1"/>
</dbReference>
<feature type="region of interest" description="Disordered" evidence="1">
    <location>
        <begin position="131"/>
        <end position="176"/>
    </location>
</feature>
<feature type="domain" description="Plasmid pRiA4b Orf3-like" evidence="2">
    <location>
        <begin position="2"/>
        <end position="132"/>
    </location>
</feature>
<dbReference type="Proteomes" id="UP000239002">
    <property type="component" value="Unassembled WGS sequence"/>
</dbReference>
<reference evidence="3 4" key="1">
    <citation type="submission" date="2018-02" db="EMBL/GenBank/DDBJ databases">
        <title>Genomic Encyclopedia of Archaeal and Bacterial Type Strains, Phase II (KMG-II): from individual species to whole genera.</title>
        <authorList>
            <person name="Goeker M."/>
        </authorList>
    </citation>
    <scope>NUCLEOTIDE SEQUENCE [LARGE SCALE GENOMIC DNA]</scope>
    <source>
        <strain evidence="3 4">DSM 16809</strain>
    </source>
</reference>
<evidence type="ECO:0000313" key="3">
    <source>
        <dbReference type="EMBL" id="PPK95879.1"/>
    </source>
</evidence>
<dbReference type="Pfam" id="PF07929">
    <property type="entry name" value="PRiA4_ORF3"/>
    <property type="match status" value="1"/>
</dbReference>